<evidence type="ECO:0000256" key="3">
    <source>
        <dbReference type="ARBA" id="ARBA00022490"/>
    </source>
</evidence>
<dbReference type="GO" id="GO:0003924">
    <property type="term" value="F:GTPase activity"/>
    <property type="evidence" value="ECO:0007669"/>
    <property type="project" value="InterPro"/>
</dbReference>
<dbReference type="InterPro" id="IPR008280">
    <property type="entry name" value="Tub_FtsZ_C"/>
</dbReference>
<dbReference type="SMART" id="SM00864">
    <property type="entry name" value="Tubulin"/>
    <property type="match status" value="1"/>
</dbReference>
<evidence type="ECO:0000259" key="11">
    <source>
        <dbReference type="SMART" id="SM00864"/>
    </source>
</evidence>
<evidence type="ECO:0000256" key="2">
    <source>
        <dbReference type="ARBA" id="ARBA00009690"/>
    </source>
</evidence>
<dbReference type="HAMAP" id="MF_00909">
    <property type="entry name" value="FtsZ"/>
    <property type="match status" value="1"/>
</dbReference>
<comment type="subcellular location">
    <subcellularLocation>
        <location evidence="1">Cytoplasm</location>
    </subcellularLocation>
</comment>
<feature type="domain" description="Tubulin/FtsZ 2-layer sandwich" evidence="12">
    <location>
        <begin position="293"/>
        <end position="410"/>
    </location>
</feature>
<organism evidence="13 14">
    <name type="scientific">Thalassiosira oceanica</name>
    <name type="common">Marine diatom</name>
    <dbReference type="NCBI Taxonomy" id="159749"/>
    <lineage>
        <taxon>Eukaryota</taxon>
        <taxon>Sar</taxon>
        <taxon>Stramenopiles</taxon>
        <taxon>Ochrophyta</taxon>
        <taxon>Bacillariophyta</taxon>
        <taxon>Coscinodiscophyceae</taxon>
        <taxon>Thalassiosirophycidae</taxon>
        <taxon>Thalassiosirales</taxon>
        <taxon>Thalassiosiraceae</taxon>
        <taxon>Thalassiosira</taxon>
    </lineage>
</organism>
<evidence type="ECO:0000256" key="6">
    <source>
        <dbReference type="ARBA" id="ARBA00023134"/>
    </source>
</evidence>
<dbReference type="EMBL" id="AGNL01006682">
    <property type="protein sequence ID" value="EJK71860.1"/>
    <property type="molecule type" value="Genomic_DNA"/>
</dbReference>
<dbReference type="Pfam" id="PF12327">
    <property type="entry name" value="FtsZ_C"/>
    <property type="match status" value="1"/>
</dbReference>
<gene>
    <name evidence="13" type="ORF">THAOC_06661</name>
</gene>
<dbReference type="InterPro" id="IPR036525">
    <property type="entry name" value="Tubulin/FtsZ_GTPase_sf"/>
</dbReference>
<keyword evidence="3" id="KW-0963">Cytoplasm</keyword>
<dbReference type="Proteomes" id="UP000266841">
    <property type="component" value="Unassembled WGS sequence"/>
</dbReference>
<dbReference type="FunFam" id="3.40.50.1440:FF:000023">
    <property type="entry name" value="Cell division protein FtsZ"/>
    <property type="match status" value="1"/>
</dbReference>
<dbReference type="Gene3D" id="3.30.1330.20">
    <property type="entry name" value="Tubulin/FtsZ, C-terminal domain"/>
    <property type="match status" value="1"/>
</dbReference>
<evidence type="ECO:0000256" key="7">
    <source>
        <dbReference type="ARBA" id="ARBA00023210"/>
    </source>
</evidence>
<dbReference type="PRINTS" id="PR00423">
    <property type="entry name" value="CELLDVISFTSZ"/>
</dbReference>
<dbReference type="GO" id="GO:0032153">
    <property type="term" value="C:cell division site"/>
    <property type="evidence" value="ECO:0007669"/>
    <property type="project" value="TreeGrafter"/>
</dbReference>
<proteinExistence type="inferred from homology"/>
<evidence type="ECO:0000256" key="10">
    <source>
        <dbReference type="SAM" id="SignalP"/>
    </source>
</evidence>
<evidence type="ECO:0000256" key="1">
    <source>
        <dbReference type="ARBA" id="ARBA00004496"/>
    </source>
</evidence>
<dbReference type="eggNOG" id="ENOG502QRFN">
    <property type="taxonomic scope" value="Eukaryota"/>
</dbReference>
<dbReference type="PANTHER" id="PTHR30314:SF3">
    <property type="entry name" value="MITOCHONDRIAL DIVISION PROTEIN FSZA"/>
    <property type="match status" value="1"/>
</dbReference>
<name>K0T255_THAOC</name>
<dbReference type="InterPro" id="IPR020805">
    <property type="entry name" value="Cell_div_FtsZ_CS"/>
</dbReference>
<accession>K0T255</accession>
<dbReference type="OrthoDB" id="70257at2759"/>
<dbReference type="GO" id="GO:0007017">
    <property type="term" value="P:microtubule-based process"/>
    <property type="evidence" value="ECO:0007669"/>
    <property type="project" value="InterPro"/>
</dbReference>
<dbReference type="PROSITE" id="PS00227">
    <property type="entry name" value="TUBULIN"/>
    <property type="match status" value="1"/>
</dbReference>
<dbReference type="Pfam" id="PF00091">
    <property type="entry name" value="Tubulin"/>
    <property type="match status" value="1"/>
</dbReference>
<sequence length="498" mass="52800">MTSRSVLAVALLTGPALALNLQCLDGGIRISKPWRQGVCHDPSAGFTLASTPNDDLDDLLNEDYDDVPTIQSQSPSTYNPPIETQGGAIMPEGGANPCVIKVLGVGGGGGNAVNRMIQTRIDGVSFWAVNTDAQALAKSLSPNVLNIGRSLTRGLGAGGVPDVGKESALENTAEIKEICRGSDMVFITAGMGGGTGSGAGPIVAEIARDEGCLTVGVVTKPFAFEGRKRMKQAEAAIVELRKHVDTLIVVSNDKLLRIVPENTPVTDAFLVADDILRQGVVGISEIIIKTGLVNVDFADVRAVMKDAGTALMGVGTGAGKTRATDAAVAAISSPLLDFPISEAKRIVFNVVGGSDLGLSEINAASEVIYENAHEDANIIFGALIDPDMGEEVSITVLACDFRERIEMKPAVAVAAGGGVDRNGSGEYRPPTFYRDRREATRSPLGPDATVEETRTAITRGFKRPESRELDYLKQEEEERRTFKKRKGGFFRRLFGSRD</sequence>
<evidence type="ECO:0000259" key="12">
    <source>
        <dbReference type="SMART" id="SM00865"/>
    </source>
</evidence>
<evidence type="ECO:0000256" key="9">
    <source>
        <dbReference type="SAM" id="MobiDB-lite"/>
    </source>
</evidence>
<dbReference type="InterPro" id="IPR017975">
    <property type="entry name" value="Tubulin_CS"/>
</dbReference>
<dbReference type="AlphaFoldDB" id="K0T255"/>
<keyword evidence="4" id="KW-0132">Cell division</keyword>
<dbReference type="InterPro" id="IPR003008">
    <property type="entry name" value="Tubulin_FtsZ_GTPase"/>
</dbReference>
<dbReference type="GO" id="GO:0005737">
    <property type="term" value="C:cytoplasm"/>
    <property type="evidence" value="ECO:0007669"/>
    <property type="project" value="UniProtKB-SubCell"/>
</dbReference>
<dbReference type="OMA" id="FKFEGRQ"/>
<keyword evidence="5" id="KW-0547">Nucleotide-binding</keyword>
<reference evidence="13 14" key="1">
    <citation type="journal article" date="2012" name="Genome Biol.">
        <title>Genome and low-iron response of an oceanic diatom adapted to chronic iron limitation.</title>
        <authorList>
            <person name="Lommer M."/>
            <person name="Specht M."/>
            <person name="Roy A.S."/>
            <person name="Kraemer L."/>
            <person name="Andreson R."/>
            <person name="Gutowska M.A."/>
            <person name="Wolf J."/>
            <person name="Bergner S.V."/>
            <person name="Schilhabel M.B."/>
            <person name="Klostermeier U.C."/>
            <person name="Beiko R.G."/>
            <person name="Rosenstiel P."/>
            <person name="Hippler M."/>
            <person name="Laroche J."/>
        </authorList>
    </citation>
    <scope>NUCLEOTIDE SEQUENCE [LARGE SCALE GENOMIC DNA]</scope>
    <source>
        <strain evidence="13 14">CCMP1005</strain>
    </source>
</reference>
<dbReference type="InterPro" id="IPR000158">
    <property type="entry name" value="Cell_div_FtsZ"/>
</dbReference>
<keyword evidence="8" id="KW-0131">Cell cycle</keyword>
<protein>
    <recommendedName>
        <fullName evidence="15">Cell division protein FtsZ</fullName>
    </recommendedName>
</protein>
<dbReference type="InterPro" id="IPR045061">
    <property type="entry name" value="FtsZ/CetZ"/>
</dbReference>
<evidence type="ECO:0008006" key="15">
    <source>
        <dbReference type="Google" id="ProtNLM"/>
    </source>
</evidence>
<dbReference type="CDD" id="cd02201">
    <property type="entry name" value="FtsZ_type1"/>
    <property type="match status" value="1"/>
</dbReference>
<dbReference type="Gene3D" id="3.40.50.1440">
    <property type="entry name" value="Tubulin/FtsZ, GTPase domain"/>
    <property type="match status" value="1"/>
</dbReference>
<comment type="similarity">
    <text evidence="2">Belongs to the FtsZ family.</text>
</comment>
<dbReference type="InterPro" id="IPR018316">
    <property type="entry name" value="Tubulin/FtsZ_2-layer-sand-dom"/>
</dbReference>
<evidence type="ECO:0000313" key="13">
    <source>
        <dbReference type="EMBL" id="EJK71860.1"/>
    </source>
</evidence>
<keyword evidence="7" id="KW-0717">Septation</keyword>
<feature type="region of interest" description="Disordered" evidence="9">
    <location>
        <begin position="437"/>
        <end position="462"/>
    </location>
</feature>
<dbReference type="GO" id="GO:0005874">
    <property type="term" value="C:microtubule"/>
    <property type="evidence" value="ECO:0007669"/>
    <property type="project" value="InterPro"/>
</dbReference>
<dbReference type="NCBIfam" id="TIGR00065">
    <property type="entry name" value="ftsZ"/>
    <property type="match status" value="1"/>
</dbReference>
<evidence type="ECO:0000256" key="5">
    <source>
        <dbReference type="ARBA" id="ARBA00022741"/>
    </source>
</evidence>
<keyword evidence="14" id="KW-1185">Reference proteome</keyword>
<dbReference type="PANTHER" id="PTHR30314">
    <property type="entry name" value="CELL DIVISION PROTEIN FTSZ-RELATED"/>
    <property type="match status" value="1"/>
</dbReference>
<dbReference type="GO" id="GO:0051301">
    <property type="term" value="P:cell division"/>
    <property type="evidence" value="ECO:0007669"/>
    <property type="project" value="UniProtKB-KW"/>
</dbReference>
<dbReference type="PROSITE" id="PS01134">
    <property type="entry name" value="FTSZ_1"/>
    <property type="match status" value="1"/>
</dbReference>
<keyword evidence="6" id="KW-0342">GTP-binding</keyword>
<comment type="caution">
    <text evidence="13">The sequence shown here is derived from an EMBL/GenBank/DDBJ whole genome shotgun (WGS) entry which is preliminary data.</text>
</comment>
<feature type="signal peptide" evidence="10">
    <location>
        <begin position="1"/>
        <end position="18"/>
    </location>
</feature>
<feature type="domain" description="Tubulin/FtsZ GTPase" evidence="11">
    <location>
        <begin position="99"/>
        <end position="291"/>
    </location>
</feature>
<dbReference type="InterPro" id="IPR037103">
    <property type="entry name" value="Tubulin/FtsZ-like_C"/>
</dbReference>
<keyword evidence="10" id="KW-0732">Signal</keyword>
<dbReference type="InterPro" id="IPR024757">
    <property type="entry name" value="FtsZ_C"/>
</dbReference>
<evidence type="ECO:0000313" key="14">
    <source>
        <dbReference type="Proteomes" id="UP000266841"/>
    </source>
</evidence>
<dbReference type="GO" id="GO:0005525">
    <property type="term" value="F:GTP binding"/>
    <property type="evidence" value="ECO:0007669"/>
    <property type="project" value="UniProtKB-KW"/>
</dbReference>
<evidence type="ECO:0000256" key="4">
    <source>
        <dbReference type="ARBA" id="ARBA00022618"/>
    </source>
</evidence>
<dbReference type="SUPFAM" id="SSF55307">
    <property type="entry name" value="Tubulin C-terminal domain-like"/>
    <property type="match status" value="1"/>
</dbReference>
<feature type="chain" id="PRO_5030173123" description="Cell division protein FtsZ" evidence="10">
    <location>
        <begin position="19"/>
        <end position="498"/>
    </location>
</feature>
<dbReference type="SUPFAM" id="SSF52490">
    <property type="entry name" value="Tubulin nucleotide-binding domain-like"/>
    <property type="match status" value="1"/>
</dbReference>
<evidence type="ECO:0000256" key="8">
    <source>
        <dbReference type="ARBA" id="ARBA00023306"/>
    </source>
</evidence>
<dbReference type="SMART" id="SM00865">
    <property type="entry name" value="Tubulin_C"/>
    <property type="match status" value="1"/>
</dbReference>
<dbReference type="GO" id="GO:0048285">
    <property type="term" value="P:organelle fission"/>
    <property type="evidence" value="ECO:0007669"/>
    <property type="project" value="TreeGrafter"/>
</dbReference>